<dbReference type="Proteomes" id="UP000678499">
    <property type="component" value="Unassembled WGS sequence"/>
</dbReference>
<evidence type="ECO:0000256" key="1">
    <source>
        <dbReference type="SAM" id="MobiDB-lite"/>
    </source>
</evidence>
<dbReference type="Gene3D" id="1.10.287.1490">
    <property type="match status" value="1"/>
</dbReference>
<dbReference type="AlphaFoldDB" id="A0A7R9BKQ6"/>
<evidence type="ECO:0000313" key="2">
    <source>
        <dbReference type="EMBL" id="CAD7275790.1"/>
    </source>
</evidence>
<dbReference type="PANTHER" id="PTHR23159">
    <property type="entry name" value="CENTROSOMAL PROTEIN 2"/>
    <property type="match status" value="1"/>
</dbReference>
<reference evidence="2" key="1">
    <citation type="submission" date="2020-11" db="EMBL/GenBank/DDBJ databases">
        <authorList>
            <person name="Tran Van P."/>
        </authorList>
    </citation>
    <scope>NUCLEOTIDE SEQUENCE</scope>
</reference>
<gene>
    <name evidence="2" type="ORF">NMOB1V02_LOCUS3577</name>
</gene>
<organism evidence="2">
    <name type="scientific">Notodromas monacha</name>
    <dbReference type="NCBI Taxonomy" id="399045"/>
    <lineage>
        <taxon>Eukaryota</taxon>
        <taxon>Metazoa</taxon>
        <taxon>Ecdysozoa</taxon>
        <taxon>Arthropoda</taxon>
        <taxon>Crustacea</taxon>
        <taxon>Oligostraca</taxon>
        <taxon>Ostracoda</taxon>
        <taxon>Podocopa</taxon>
        <taxon>Podocopida</taxon>
        <taxon>Cypridocopina</taxon>
        <taxon>Cypridoidea</taxon>
        <taxon>Cyprididae</taxon>
        <taxon>Notodromas</taxon>
    </lineage>
</organism>
<evidence type="ECO:0000313" key="3">
    <source>
        <dbReference type="Proteomes" id="UP000678499"/>
    </source>
</evidence>
<dbReference type="EMBL" id="CAJPEX010000481">
    <property type="protein sequence ID" value="CAG0915942.1"/>
    <property type="molecule type" value="Genomic_DNA"/>
</dbReference>
<sequence length="560" mass="63166">MFSLITSPSRNAFGYLMGTINTIYRPYAPFLSLGHGRIPCQALRKRSWKIMEYLRSVESLATSNTVNHQQLPASVTTEKLRHIFPDLPKEEEDCGKLLKVIQNRADELVKVKNELNVVKQDLEGVNREKIDLKTKLEVAEKRAEISVNAEDLSRANERIARLEQDLKESLGQRDNLKIEIEAKLGKIEELENDLKRSAHEAGDISALRKELSDSEVRVKELLSAQARVQEAESELSRISELEAKLHEAEAKTKDLEKMNQILAEYEKAVVEIERDAEQKEAAWRKEIEAKDEKMLQVEDENVKLNAALSGLKSAEDLQEKLRDLQSKLQMEEEQRSSFQAKYEETFQNMADVQKELDAANARLTDVESAEKANAEIETLSRELSSLKEQVAGLQVDLKTKSELVEKLNTDLAAKAEEFHNMEKNLQSERETGQQHQRIAEELKEQLKDYQGQKAQPNGFGDHAGDGQLNQSETPLKQVPTAPSPVGQASPSPSAKSLNSEVSLGEDVTTPDGEKKKKKRRVSPGSVVVVDDRMRTEHPLCFKILSDVVRNMRPPTKGHPL</sequence>
<feature type="compositionally biased region" description="Polar residues" evidence="1">
    <location>
        <begin position="486"/>
        <end position="501"/>
    </location>
</feature>
<feature type="region of interest" description="Disordered" evidence="1">
    <location>
        <begin position="446"/>
        <end position="524"/>
    </location>
</feature>
<name>A0A7R9BKQ6_9CRUS</name>
<dbReference type="OrthoDB" id="10255522at2759"/>
<accession>A0A7R9BKQ6</accession>
<proteinExistence type="predicted"/>
<dbReference type="PANTHER" id="PTHR23159:SF60">
    <property type="entry name" value="SPINDLE ASSEMBLY ABNORMAL PROTEIN 4"/>
    <property type="match status" value="1"/>
</dbReference>
<keyword evidence="3" id="KW-1185">Reference proteome</keyword>
<protein>
    <submittedName>
        <fullName evidence="2">Uncharacterized protein</fullName>
    </submittedName>
</protein>
<dbReference type="EMBL" id="OA882518">
    <property type="protein sequence ID" value="CAD7275790.1"/>
    <property type="molecule type" value="Genomic_DNA"/>
</dbReference>